<sequence length="119" mass="12658">MRFSITILAGAAMLGLSACGGGSSYSSTRAVPGNAVLFATGPIYAACRSGGRSQASRARCGCVQAVANQSLRGDEQRRGAGFFSNPQQAQEVRQSDRPTDERFWTRWKAYGDSAARQCT</sequence>
<dbReference type="Proteomes" id="UP000186336">
    <property type="component" value="Chromosome"/>
</dbReference>
<dbReference type="RefSeq" id="WP_076626140.1">
    <property type="nucleotide sequence ID" value="NZ_CP019312.1"/>
</dbReference>
<protein>
    <recommendedName>
        <fullName evidence="5">Arginine transporter</fullName>
    </recommendedName>
</protein>
<reference evidence="3 4" key="1">
    <citation type="submission" date="2017-01" db="EMBL/GenBank/DDBJ databases">
        <title>Complete genome of Tateyamaria omphalii DOK1-4 isolated from seawater in Dokdo.</title>
        <authorList>
            <person name="Kim J.H."/>
            <person name="Chi W.-J."/>
        </authorList>
    </citation>
    <scope>NUCLEOTIDE SEQUENCE [LARGE SCALE GENOMIC DNA]</scope>
    <source>
        <strain evidence="3 4">DOK1-4</strain>
    </source>
</reference>
<evidence type="ECO:0000256" key="1">
    <source>
        <dbReference type="SAM" id="MobiDB-lite"/>
    </source>
</evidence>
<feature type="region of interest" description="Disordered" evidence="1">
    <location>
        <begin position="76"/>
        <end position="100"/>
    </location>
</feature>
<keyword evidence="4" id="KW-1185">Reference proteome</keyword>
<dbReference type="AlphaFoldDB" id="A0A1P8MQH8"/>
<dbReference type="OrthoDB" id="7659053at2"/>
<evidence type="ECO:0000313" key="3">
    <source>
        <dbReference type="EMBL" id="APX10326.1"/>
    </source>
</evidence>
<dbReference type="EMBL" id="CP019312">
    <property type="protein sequence ID" value="APX10326.1"/>
    <property type="molecule type" value="Genomic_DNA"/>
</dbReference>
<accession>A0A1P8MQH8</accession>
<keyword evidence="2" id="KW-0732">Signal</keyword>
<evidence type="ECO:0000256" key="2">
    <source>
        <dbReference type="SAM" id="SignalP"/>
    </source>
</evidence>
<evidence type="ECO:0000313" key="4">
    <source>
        <dbReference type="Proteomes" id="UP000186336"/>
    </source>
</evidence>
<dbReference type="PROSITE" id="PS51257">
    <property type="entry name" value="PROKAR_LIPOPROTEIN"/>
    <property type="match status" value="1"/>
</dbReference>
<feature type="signal peptide" evidence="2">
    <location>
        <begin position="1"/>
        <end position="18"/>
    </location>
</feature>
<name>A0A1P8MQH8_9RHOB</name>
<proteinExistence type="predicted"/>
<organism evidence="3 4">
    <name type="scientific">Tateyamaria omphalii</name>
    <dbReference type="NCBI Taxonomy" id="299262"/>
    <lineage>
        <taxon>Bacteria</taxon>
        <taxon>Pseudomonadati</taxon>
        <taxon>Pseudomonadota</taxon>
        <taxon>Alphaproteobacteria</taxon>
        <taxon>Rhodobacterales</taxon>
        <taxon>Roseobacteraceae</taxon>
        <taxon>Tateyamaria</taxon>
    </lineage>
</organism>
<feature type="chain" id="PRO_5013111697" description="Arginine transporter" evidence="2">
    <location>
        <begin position="19"/>
        <end position="119"/>
    </location>
</feature>
<gene>
    <name evidence="3" type="ORF">BWR18_00370</name>
</gene>
<dbReference type="STRING" id="299262.BWR18_00370"/>
<evidence type="ECO:0008006" key="5">
    <source>
        <dbReference type="Google" id="ProtNLM"/>
    </source>
</evidence>
<dbReference type="KEGG" id="tom:BWR18_00370"/>